<dbReference type="Proteomes" id="UP000316801">
    <property type="component" value="Unassembled WGS sequence"/>
</dbReference>
<dbReference type="Pfam" id="PF11985">
    <property type="entry name" value="Phage_Mu_Gp27"/>
    <property type="match status" value="1"/>
</dbReference>
<evidence type="ECO:0000313" key="2">
    <source>
        <dbReference type="Proteomes" id="UP000316801"/>
    </source>
</evidence>
<reference evidence="1 2" key="1">
    <citation type="submission" date="2019-07" db="EMBL/GenBank/DDBJ databases">
        <title>Ln-dependent methylotrophs.</title>
        <authorList>
            <person name="Tani A."/>
        </authorList>
    </citation>
    <scope>NUCLEOTIDE SEQUENCE [LARGE SCALE GENOMIC DNA]</scope>
    <source>
        <strain evidence="1 2">SM12</strain>
    </source>
</reference>
<name>A0A549T825_9HYPH</name>
<sequence length="184" mass="20740">MAGRGRLSSLDLLPEEARDDLHWALAELNKRERTQADILFELNDRLEAKGLETISRSAFNRKSMRLAKRTMQLEERRHIYAGIAERLTPEEVGNADLVLGEFLKTLLDELLDEDGIGTKGAMELARAYKDTVMAQRHSAELREKAEAIARAKLEKAVAEVSNVVRKAGVSQETMDEINRRLGII</sequence>
<comment type="caution">
    <text evidence="1">The sequence shown here is derived from an EMBL/GenBank/DDBJ whole genome shotgun (WGS) entry which is preliminary data.</text>
</comment>
<gene>
    <name evidence="1" type="ORF">FNA46_13520</name>
</gene>
<accession>A0A549T825</accession>
<keyword evidence="2" id="KW-1185">Reference proteome</keyword>
<dbReference type="EMBL" id="VJMG01000036">
    <property type="protein sequence ID" value="TRL38023.1"/>
    <property type="molecule type" value="Genomic_DNA"/>
</dbReference>
<protein>
    <submittedName>
        <fullName evidence="1">DUF3486 family protein</fullName>
    </submittedName>
</protein>
<proteinExistence type="predicted"/>
<dbReference type="RefSeq" id="WP_143125735.1">
    <property type="nucleotide sequence ID" value="NZ_VJMG01000036.1"/>
</dbReference>
<dbReference type="InterPro" id="IPR021874">
    <property type="entry name" value="Phage_Mu_Gp27"/>
</dbReference>
<organism evidence="1 2">
    <name type="scientific">Rhizobium straminoryzae</name>
    <dbReference type="NCBI Taxonomy" id="1387186"/>
    <lineage>
        <taxon>Bacteria</taxon>
        <taxon>Pseudomonadati</taxon>
        <taxon>Pseudomonadota</taxon>
        <taxon>Alphaproteobacteria</taxon>
        <taxon>Hyphomicrobiales</taxon>
        <taxon>Rhizobiaceae</taxon>
        <taxon>Rhizobium/Agrobacterium group</taxon>
        <taxon>Rhizobium</taxon>
    </lineage>
</organism>
<evidence type="ECO:0000313" key="1">
    <source>
        <dbReference type="EMBL" id="TRL38023.1"/>
    </source>
</evidence>
<dbReference type="AlphaFoldDB" id="A0A549T825"/>